<dbReference type="EC" id="3.4.11.18" evidence="6 7"/>
<name>A0A316FMD1_9GAMM</name>
<keyword evidence="2 6" id="KW-0031">Aminopeptidase</keyword>
<evidence type="ECO:0000256" key="6">
    <source>
        <dbReference type="HAMAP-Rule" id="MF_01974"/>
    </source>
</evidence>
<evidence type="ECO:0000256" key="5">
    <source>
        <dbReference type="ARBA" id="ARBA00022801"/>
    </source>
</evidence>
<feature type="binding site" evidence="6">
    <location>
        <position position="232"/>
    </location>
    <ligand>
        <name>a divalent metal cation</name>
        <dbReference type="ChEBI" id="CHEBI:60240"/>
        <label>2</label>
        <note>catalytic</note>
    </ligand>
</feature>
<accession>A0A316FMD1</accession>
<comment type="catalytic activity">
    <reaction evidence="6 7">
        <text>Release of N-terminal amino acids, preferentially methionine, from peptides and arylamides.</text>
        <dbReference type="EC" id="3.4.11.18"/>
    </reaction>
</comment>
<keyword evidence="3 6" id="KW-0645">Protease</keyword>
<keyword evidence="5 6" id="KW-0378">Hydrolase</keyword>
<dbReference type="PANTHER" id="PTHR43330:SF13">
    <property type="entry name" value="METHIONINE AMINOPEPTIDASE 2"/>
    <property type="match status" value="1"/>
</dbReference>
<keyword evidence="4 6" id="KW-0479">Metal-binding</keyword>
<comment type="similarity">
    <text evidence="6">Belongs to the peptidase M24A family. Methionine aminopeptidase type 1 subfamily.</text>
</comment>
<feature type="binding site" evidence="6">
    <location>
        <position position="104"/>
    </location>
    <ligand>
        <name>a divalent metal cation</name>
        <dbReference type="ChEBI" id="CHEBI:60240"/>
        <label>1</label>
    </ligand>
</feature>
<dbReference type="InterPro" id="IPR036005">
    <property type="entry name" value="Creatinase/aminopeptidase-like"/>
</dbReference>
<evidence type="ECO:0000256" key="1">
    <source>
        <dbReference type="ARBA" id="ARBA00002521"/>
    </source>
</evidence>
<feature type="binding site" evidence="6">
    <location>
        <position position="93"/>
    </location>
    <ligand>
        <name>a divalent metal cation</name>
        <dbReference type="ChEBI" id="CHEBI:60240"/>
        <label>1</label>
    </ligand>
</feature>
<evidence type="ECO:0000256" key="3">
    <source>
        <dbReference type="ARBA" id="ARBA00022670"/>
    </source>
</evidence>
<comment type="function">
    <text evidence="1 6">Removes the N-terminal methionine from nascent proteins. The N-terminal methionine is often cleaved when the second residue in the primary sequence is small and uncharged (Met-Ala-, Cys, Gly, Pro, Ser, Thr, or Val). Requires deformylation of the N(alpha)-formylated initiator methionine before it can be hydrolyzed.</text>
</comment>
<feature type="binding site" evidence="6">
    <location>
        <position position="76"/>
    </location>
    <ligand>
        <name>substrate</name>
    </ligand>
</feature>
<sequence>MIIQSKHDEEKLEHISQIVAACVKAMGKQLKPGITTKQLDQVGEQFLKQHGANSAPRVMYNFPGCTCISVNEEAAHGIPGSRVIQPGDIVNIDASAEKDGYYGDTGFTFLVDPVHPKKQHLIDATTKALNEAIKVAKAGNKINLIGKAIEQSAKKSGYKTLRDLASHGIGKRLHEYPECIPNYFDKQDKRILEEGMVITIEPFLSTKSQYTETAKDGWTLISGENNLSAQFEHTMIITRQAPKILTIA</sequence>
<feature type="binding site" evidence="6">
    <location>
        <position position="174"/>
    </location>
    <ligand>
        <name>substrate</name>
    </ligand>
</feature>
<dbReference type="CDD" id="cd01086">
    <property type="entry name" value="MetAP1"/>
    <property type="match status" value="1"/>
</dbReference>
<feature type="binding site" evidence="6">
    <location>
        <position position="104"/>
    </location>
    <ligand>
        <name>a divalent metal cation</name>
        <dbReference type="ChEBI" id="CHEBI:60240"/>
        <label>2</label>
        <note>catalytic</note>
    </ligand>
</feature>
<dbReference type="InterPro" id="IPR002467">
    <property type="entry name" value="Pept_M24A_MAP1"/>
</dbReference>
<dbReference type="AlphaFoldDB" id="A0A316FMD1"/>
<dbReference type="Pfam" id="PF00557">
    <property type="entry name" value="Peptidase_M24"/>
    <property type="match status" value="1"/>
</dbReference>
<dbReference type="GO" id="GO:0006508">
    <property type="term" value="P:proteolysis"/>
    <property type="evidence" value="ECO:0007669"/>
    <property type="project" value="UniProtKB-KW"/>
</dbReference>
<protein>
    <recommendedName>
        <fullName evidence="6 7">Methionine aminopeptidase</fullName>
        <shortName evidence="6">MAP</shortName>
        <shortName evidence="6">MetAP</shortName>
        <ecNumber evidence="6 7">3.4.11.18</ecNumber>
    </recommendedName>
    <alternativeName>
        <fullName evidence="6">Peptidase M</fullName>
    </alternativeName>
</protein>
<feature type="binding site" evidence="6">
    <location>
        <position position="167"/>
    </location>
    <ligand>
        <name>a divalent metal cation</name>
        <dbReference type="ChEBI" id="CHEBI:60240"/>
        <label>2</label>
        <note>catalytic</note>
    </ligand>
</feature>
<dbReference type="SUPFAM" id="SSF55920">
    <property type="entry name" value="Creatinase/aminopeptidase"/>
    <property type="match status" value="1"/>
</dbReference>
<keyword evidence="10" id="KW-1185">Reference proteome</keyword>
<dbReference type="NCBIfam" id="TIGR00500">
    <property type="entry name" value="met_pdase_I"/>
    <property type="match status" value="1"/>
</dbReference>
<feature type="domain" description="Peptidase M24" evidence="8">
    <location>
        <begin position="10"/>
        <end position="238"/>
    </location>
</feature>
<evidence type="ECO:0000259" key="8">
    <source>
        <dbReference type="Pfam" id="PF00557"/>
    </source>
</evidence>
<comment type="subunit">
    <text evidence="6">Monomer.</text>
</comment>
<dbReference type="PRINTS" id="PR00599">
    <property type="entry name" value="MAPEPTIDASE"/>
</dbReference>
<feature type="binding site" evidence="6">
    <location>
        <position position="232"/>
    </location>
    <ligand>
        <name>a divalent metal cation</name>
        <dbReference type="ChEBI" id="CHEBI:60240"/>
        <label>1</label>
    </ligand>
</feature>
<dbReference type="GO" id="GO:0004239">
    <property type="term" value="F:initiator methionyl aminopeptidase activity"/>
    <property type="evidence" value="ECO:0007669"/>
    <property type="project" value="UniProtKB-UniRule"/>
</dbReference>
<dbReference type="GO" id="GO:0070006">
    <property type="term" value="F:metalloaminopeptidase activity"/>
    <property type="evidence" value="ECO:0007669"/>
    <property type="project" value="UniProtKB-UniRule"/>
</dbReference>
<evidence type="ECO:0000313" key="10">
    <source>
        <dbReference type="Proteomes" id="UP000245790"/>
    </source>
</evidence>
<dbReference type="InterPro" id="IPR000994">
    <property type="entry name" value="Pept_M24"/>
</dbReference>
<comment type="caution">
    <text evidence="9">The sequence shown here is derived from an EMBL/GenBank/DDBJ whole genome shotgun (WGS) entry which is preliminary data.</text>
</comment>
<reference evidence="9 10" key="1">
    <citation type="submission" date="2018-05" db="EMBL/GenBank/DDBJ databases">
        <title>Genomic Encyclopedia of Type Strains, Phase IV (KMG-IV): sequencing the most valuable type-strain genomes for metagenomic binning, comparative biology and taxonomic classification.</title>
        <authorList>
            <person name="Goeker M."/>
        </authorList>
    </citation>
    <scope>NUCLEOTIDE SEQUENCE [LARGE SCALE GENOMIC DNA]</scope>
    <source>
        <strain evidence="9 10">DSM 25350</strain>
    </source>
</reference>
<dbReference type="InterPro" id="IPR001714">
    <property type="entry name" value="Pept_M24_MAP"/>
</dbReference>
<proteinExistence type="inferred from homology"/>
<dbReference type="HAMAP" id="MF_01974">
    <property type="entry name" value="MetAP_1"/>
    <property type="match status" value="1"/>
</dbReference>
<dbReference type="PANTHER" id="PTHR43330">
    <property type="entry name" value="METHIONINE AMINOPEPTIDASE"/>
    <property type="match status" value="1"/>
</dbReference>
<feature type="binding site" evidence="6">
    <location>
        <position position="201"/>
    </location>
    <ligand>
        <name>a divalent metal cation</name>
        <dbReference type="ChEBI" id="CHEBI:60240"/>
        <label>2</label>
        <note>catalytic</note>
    </ligand>
</feature>
<organism evidence="9 10">
    <name type="scientific">Pleionea mediterranea</name>
    <dbReference type="NCBI Taxonomy" id="523701"/>
    <lineage>
        <taxon>Bacteria</taxon>
        <taxon>Pseudomonadati</taxon>
        <taxon>Pseudomonadota</taxon>
        <taxon>Gammaproteobacteria</taxon>
        <taxon>Oceanospirillales</taxon>
        <taxon>Pleioneaceae</taxon>
        <taxon>Pleionea</taxon>
    </lineage>
</organism>
<dbReference type="EMBL" id="QGGU01000007">
    <property type="protein sequence ID" value="PWK50058.1"/>
    <property type="molecule type" value="Genomic_DNA"/>
</dbReference>
<evidence type="ECO:0000256" key="7">
    <source>
        <dbReference type="RuleBase" id="RU003653"/>
    </source>
</evidence>
<dbReference type="Proteomes" id="UP000245790">
    <property type="component" value="Unassembled WGS sequence"/>
</dbReference>
<dbReference type="GO" id="GO:0046872">
    <property type="term" value="F:metal ion binding"/>
    <property type="evidence" value="ECO:0007669"/>
    <property type="project" value="UniProtKB-UniRule"/>
</dbReference>
<evidence type="ECO:0000256" key="2">
    <source>
        <dbReference type="ARBA" id="ARBA00022438"/>
    </source>
</evidence>
<evidence type="ECO:0000256" key="4">
    <source>
        <dbReference type="ARBA" id="ARBA00022723"/>
    </source>
</evidence>
<dbReference type="Gene3D" id="3.90.230.10">
    <property type="entry name" value="Creatinase/methionine aminopeptidase superfamily"/>
    <property type="match status" value="1"/>
</dbReference>
<gene>
    <name evidence="6" type="primary">map</name>
    <name evidence="9" type="ORF">C8D97_107225</name>
</gene>
<dbReference type="RefSeq" id="WP_109763836.1">
    <property type="nucleotide sequence ID" value="NZ_QGGU01000007.1"/>
</dbReference>
<comment type="cofactor">
    <cofactor evidence="6">
        <name>Co(2+)</name>
        <dbReference type="ChEBI" id="CHEBI:48828"/>
    </cofactor>
    <cofactor evidence="6">
        <name>Zn(2+)</name>
        <dbReference type="ChEBI" id="CHEBI:29105"/>
    </cofactor>
    <cofactor evidence="6">
        <name>Mn(2+)</name>
        <dbReference type="ChEBI" id="CHEBI:29035"/>
    </cofactor>
    <cofactor evidence="6">
        <name>Fe(2+)</name>
        <dbReference type="ChEBI" id="CHEBI:29033"/>
    </cofactor>
    <text evidence="6">Binds 2 divalent metal cations per subunit. Has a high-affinity and a low affinity metal-binding site. The true nature of the physiological cofactor is under debate. The enzyme is active with cobalt, zinc, manganese or divalent iron ions. Most likely, methionine aminopeptidases function as mononuclear Fe(2+)-metalloproteases under physiological conditions, and the catalytically relevant metal-binding site has been assigned to the histidine-containing high-affinity site.</text>
</comment>
<evidence type="ECO:0000313" key="9">
    <source>
        <dbReference type="EMBL" id="PWK50058.1"/>
    </source>
</evidence>
<dbReference type="OrthoDB" id="9761809at2"/>